<reference evidence="2 3" key="1">
    <citation type="submission" date="2022-12" db="EMBL/GenBank/DDBJ databases">
        <title>Two new species, Stenotrophomonas aracearum and Stenotrophomonas oahuensis, isolated from Anthurium (Araceae family) in Hawaii.</title>
        <authorList>
            <person name="Chunag S.C."/>
            <person name="Dobhal S."/>
            <person name="Alvarez A."/>
            <person name="Arif M."/>
        </authorList>
    </citation>
    <scope>NUCLEOTIDE SEQUENCE [LARGE SCALE GENOMIC DNA]</scope>
    <source>
        <strain evidence="2 3">A5586</strain>
    </source>
</reference>
<proteinExistence type="predicted"/>
<feature type="signal peptide" evidence="1">
    <location>
        <begin position="1"/>
        <end position="24"/>
    </location>
</feature>
<evidence type="ECO:0000313" key="3">
    <source>
        <dbReference type="Proteomes" id="UP001302072"/>
    </source>
</evidence>
<keyword evidence="1" id="KW-0732">Signal</keyword>
<protein>
    <submittedName>
        <fullName evidence="2">Uncharacterized protein</fullName>
    </submittedName>
</protein>
<dbReference type="EMBL" id="CP115541">
    <property type="protein sequence ID" value="WNH53844.1"/>
    <property type="molecule type" value="Genomic_DNA"/>
</dbReference>
<sequence length="155" mass="16557">MRGAILSSAATVLMIFSSPEVATAQDSMPVPTACCPGKDHLAQFVRIGLGNSSPDAPDLSLSPEWHVYGFERDGAEYIQINDVAGGVHLVIGKMAGEFWVLPAGASEVPISLPHRVILPPADASRVLVYENPEFKLNHHRGAEDSLWSVEPSSSP</sequence>
<organism evidence="2 3">
    <name type="scientific">Stenotrophomonas oahuensis</name>
    <dbReference type="NCBI Taxonomy" id="3003271"/>
    <lineage>
        <taxon>Bacteria</taxon>
        <taxon>Pseudomonadati</taxon>
        <taxon>Pseudomonadota</taxon>
        <taxon>Gammaproteobacteria</taxon>
        <taxon>Lysobacterales</taxon>
        <taxon>Lysobacteraceae</taxon>
        <taxon>Stenotrophomonas</taxon>
    </lineage>
</organism>
<evidence type="ECO:0000313" key="2">
    <source>
        <dbReference type="EMBL" id="WNH53844.1"/>
    </source>
</evidence>
<dbReference type="RefSeq" id="WP_311192974.1">
    <property type="nucleotide sequence ID" value="NZ_CP115541.1"/>
</dbReference>
<accession>A0ABY9YSC6</accession>
<evidence type="ECO:0000256" key="1">
    <source>
        <dbReference type="SAM" id="SignalP"/>
    </source>
</evidence>
<keyword evidence="3" id="KW-1185">Reference proteome</keyword>
<dbReference type="Proteomes" id="UP001302072">
    <property type="component" value="Chromosome"/>
</dbReference>
<gene>
    <name evidence="2" type="ORF">PDM29_06075</name>
</gene>
<name>A0ABY9YSC6_9GAMM</name>
<feature type="chain" id="PRO_5047549734" evidence="1">
    <location>
        <begin position="25"/>
        <end position="155"/>
    </location>
</feature>